<dbReference type="RefSeq" id="WP_006501774.1">
    <property type="nucleotide sequence ID" value="NZ_BAGZ01000004.1"/>
</dbReference>
<proteinExistence type="predicted"/>
<dbReference type="PANTHER" id="PTHR30055">
    <property type="entry name" value="HTH-TYPE TRANSCRIPTIONAL REGULATOR RUTR"/>
    <property type="match status" value="1"/>
</dbReference>
<dbReference type="GO" id="GO:0003700">
    <property type="term" value="F:DNA-binding transcription factor activity"/>
    <property type="evidence" value="ECO:0007669"/>
    <property type="project" value="TreeGrafter"/>
</dbReference>
<keyword evidence="3" id="KW-0804">Transcription</keyword>
<name>K6W5D6_9MICO</name>
<organism evidence="6 7">
    <name type="scientific">Austwickia chelonae NBRC 105200</name>
    <dbReference type="NCBI Taxonomy" id="1184607"/>
    <lineage>
        <taxon>Bacteria</taxon>
        <taxon>Bacillati</taxon>
        <taxon>Actinomycetota</taxon>
        <taxon>Actinomycetes</taxon>
        <taxon>Micrococcales</taxon>
        <taxon>Dermatophilaceae</taxon>
        <taxon>Austwickia</taxon>
    </lineage>
</organism>
<dbReference type="InterPro" id="IPR009057">
    <property type="entry name" value="Homeodomain-like_sf"/>
</dbReference>
<dbReference type="PROSITE" id="PS50977">
    <property type="entry name" value="HTH_TETR_2"/>
    <property type="match status" value="1"/>
</dbReference>
<evidence type="ECO:0000313" key="7">
    <source>
        <dbReference type="Proteomes" id="UP000008495"/>
    </source>
</evidence>
<keyword evidence="1" id="KW-0805">Transcription regulation</keyword>
<accession>K6W5D6</accession>
<dbReference type="eggNOG" id="COG1309">
    <property type="taxonomic scope" value="Bacteria"/>
</dbReference>
<dbReference type="InterPro" id="IPR001647">
    <property type="entry name" value="HTH_TetR"/>
</dbReference>
<protein>
    <submittedName>
        <fullName evidence="6">Putative TetR family transcriptional regulator</fullName>
    </submittedName>
</protein>
<keyword evidence="2 4" id="KW-0238">DNA-binding</keyword>
<dbReference type="SUPFAM" id="SSF48498">
    <property type="entry name" value="Tetracyclin repressor-like, C-terminal domain"/>
    <property type="match status" value="1"/>
</dbReference>
<dbReference type="AlphaFoldDB" id="K6W5D6"/>
<keyword evidence="7" id="KW-1185">Reference proteome</keyword>
<dbReference type="SUPFAM" id="SSF46689">
    <property type="entry name" value="Homeodomain-like"/>
    <property type="match status" value="1"/>
</dbReference>
<dbReference type="PANTHER" id="PTHR30055:SF234">
    <property type="entry name" value="HTH-TYPE TRANSCRIPTIONAL REGULATOR BETI"/>
    <property type="match status" value="1"/>
</dbReference>
<sequence>MPSPVRRLGRKTGPKPSFTRDEVVTAALDIGIAEFTLARVAERVGVGTSALYRLFPSREDLVHACLEYAARTLAWPDPQLGWPDQLRSYAEGIWRFCEEYPGVALVLLTTPGQHSHIQQNLHACLRHLEAAGLSRERSEFALDFIGDTVIATHIGVTAMRRHDQEGQSGLDAARDRLAEEAARTGLPTIISPDESWTARGDLERKVEFVIAGLTARIDLPGSSLT</sequence>
<dbReference type="InterPro" id="IPR050109">
    <property type="entry name" value="HTH-type_TetR-like_transc_reg"/>
</dbReference>
<evidence type="ECO:0000256" key="1">
    <source>
        <dbReference type="ARBA" id="ARBA00023015"/>
    </source>
</evidence>
<evidence type="ECO:0000256" key="4">
    <source>
        <dbReference type="PROSITE-ProRule" id="PRU00335"/>
    </source>
</evidence>
<dbReference type="Pfam" id="PF00440">
    <property type="entry name" value="TetR_N"/>
    <property type="match status" value="1"/>
</dbReference>
<dbReference type="STRING" id="100225.SAMN05421595_2159"/>
<feature type="DNA-binding region" description="H-T-H motif" evidence="4">
    <location>
        <begin position="36"/>
        <end position="55"/>
    </location>
</feature>
<dbReference type="EMBL" id="BAGZ01000004">
    <property type="protein sequence ID" value="GAB77022.1"/>
    <property type="molecule type" value="Genomic_DNA"/>
</dbReference>
<feature type="domain" description="HTH tetR-type" evidence="5">
    <location>
        <begin position="13"/>
        <end position="73"/>
    </location>
</feature>
<dbReference type="GO" id="GO:0000976">
    <property type="term" value="F:transcription cis-regulatory region binding"/>
    <property type="evidence" value="ECO:0007669"/>
    <property type="project" value="TreeGrafter"/>
</dbReference>
<evidence type="ECO:0000259" key="5">
    <source>
        <dbReference type="PROSITE" id="PS50977"/>
    </source>
</evidence>
<evidence type="ECO:0000256" key="3">
    <source>
        <dbReference type="ARBA" id="ARBA00023163"/>
    </source>
</evidence>
<reference evidence="6 7" key="1">
    <citation type="submission" date="2012-08" db="EMBL/GenBank/DDBJ databases">
        <title>Whole genome shotgun sequence of Austwickia chelonae NBRC 105200.</title>
        <authorList>
            <person name="Yoshida I."/>
            <person name="Hosoyama A."/>
            <person name="Tsuchikane K."/>
            <person name="Katsumata H."/>
            <person name="Ando Y."/>
            <person name="Ohji S."/>
            <person name="Hamada M."/>
            <person name="Tamura T."/>
            <person name="Yamazoe A."/>
            <person name="Yamazaki S."/>
            <person name="Fujita N."/>
        </authorList>
    </citation>
    <scope>NUCLEOTIDE SEQUENCE [LARGE SCALE GENOMIC DNA]</scope>
    <source>
        <strain evidence="6 7">NBRC 105200</strain>
    </source>
</reference>
<gene>
    <name evidence="6" type="ORF">AUCHE_04_00630</name>
</gene>
<comment type="caution">
    <text evidence="6">The sequence shown here is derived from an EMBL/GenBank/DDBJ whole genome shotgun (WGS) entry which is preliminary data.</text>
</comment>
<dbReference type="InterPro" id="IPR036271">
    <property type="entry name" value="Tet_transcr_reg_TetR-rel_C_sf"/>
</dbReference>
<evidence type="ECO:0000256" key="2">
    <source>
        <dbReference type="ARBA" id="ARBA00023125"/>
    </source>
</evidence>
<dbReference type="Proteomes" id="UP000008495">
    <property type="component" value="Unassembled WGS sequence"/>
</dbReference>
<dbReference type="Gene3D" id="1.10.357.10">
    <property type="entry name" value="Tetracycline Repressor, domain 2"/>
    <property type="match status" value="1"/>
</dbReference>
<evidence type="ECO:0000313" key="6">
    <source>
        <dbReference type="EMBL" id="GAB77022.1"/>
    </source>
</evidence>